<feature type="transmembrane region" description="Helical" evidence="2">
    <location>
        <begin position="148"/>
        <end position="168"/>
    </location>
</feature>
<evidence type="ECO:0008006" key="5">
    <source>
        <dbReference type="Google" id="ProtNLM"/>
    </source>
</evidence>
<protein>
    <recommendedName>
        <fullName evidence="5">Peroxin-14</fullName>
    </recommendedName>
</protein>
<gene>
    <name evidence="3" type="ORF">MELLADRAFT_76221</name>
</gene>
<keyword evidence="2" id="KW-1133">Transmembrane helix</keyword>
<dbReference type="STRING" id="747676.F4R341"/>
<reference evidence="4" key="1">
    <citation type="journal article" date="2011" name="Proc. Natl. Acad. Sci. U.S.A.">
        <title>Obligate biotrophy features unraveled by the genomic analysis of rust fungi.</title>
        <authorList>
            <person name="Duplessis S."/>
            <person name="Cuomo C.A."/>
            <person name="Lin Y.-C."/>
            <person name="Aerts A."/>
            <person name="Tisserant E."/>
            <person name="Veneault-Fourrey C."/>
            <person name="Joly D.L."/>
            <person name="Hacquard S."/>
            <person name="Amselem J."/>
            <person name="Cantarel B.L."/>
            <person name="Chiu R."/>
            <person name="Coutinho P.M."/>
            <person name="Feau N."/>
            <person name="Field M."/>
            <person name="Frey P."/>
            <person name="Gelhaye E."/>
            <person name="Goldberg J."/>
            <person name="Grabherr M.G."/>
            <person name="Kodira C.D."/>
            <person name="Kohler A."/>
            <person name="Kuees U."/>
            <person name="Lindquist E.A."/>
            <person name="Lucas S.M."/>
            <person name="Mago R."/>
            <person name="Mauceli E."/>
            <person name="Morin E."/>
            <person name="Murat C."/>
            <person name="Pangilinan J.L."/>
            <person name="Park R."/>
            <person name="Pearson M."/>
            <person name="Quesneville H."/>
            <person name="Rouhier N."/>
            <person name="Sakthikumar S."/>
            <person name="Salamov A.A."/>
            <person name="Schmutz J."/>
            <person name="Selles B."/>
            <person name="Shapiro H."/>
            <person name="Tanguay P."/>
            <person name="Tuskan G.A."/>
            <person name="Henrissat B."/>
            <person name="Van de Peer Y."/>
            <person name="Rouze P."/>
            <person name="Ellis J.G."/>
            <person name="Dodds P.N."/>
            <person name="Schein J.E."/>
            <person name="Zhong S."/>
            <person name="Hamelin R.C."/>
            <person name="Grigoriev I.V."/>
            <person name="Szabo L.J."/>
            <person name="Martin F."/>
        </authorList>
    </citation>
    <scope>NUCLEOTIDE SEQUENCE [LARGE SCALE GENOMIC DNA]</scope>
    <source>
        <strain evidence="4">98AG31 / pathotype 3-4-7</strain>
    </source>
</reference>
<dbReference type="KEGG" id="mlr:MELLADRAFT_76221"/>
<feature type="compositionally biased region" description="Polar residues" evidence="1">
    <location>
        <begin position="249"/>
        <end position="259"/>
    </location>
</feature>
<evidence type="ECO:0000313" key="3">
    <source>
        <dbReference type="EMBL" id="EGG13234.1"/>
    </source>
</evidence>
<dbReference type="InParanoid" id="F4R341"/>
<feature type="compositionally biased region" description="Polar residues" evidence="1">
    <location>
        <begin position="81"/>
        <end position="99"/>
    </location>
</feature>
<name>F4R341_MELLP</name>
<dbReference type="RefSeq" id="XP_007404172.1">
    <property type="nucleotide sequence ID" value="XM_007404110.1"/>
</dbReference>
<dbReference type="VEuPathDB" id="FungiDB:MELLADRAFT_76221"/>
<feature type="region of interest" description="Disordered" evidence="1">
    <location>
        <begin position="1"/>
        <end position="128"/>
    </location>
</feature>
<dbReference type="OrthoDB" id="2507620at2759"/>
<feature type="region of interest" description="Disordered" evidence="1">
    <location>
        <begin position="214"/>
        <end position="259"/>
    </location>
</feature>
<dbReference type="AlphaFoldDB" id="F4R341"/>
<sequence length="389" mass="43597">MSANVKSSLVHIPSESDASPTTHSSHDSPEQMTEDDDQRSIATPVHLDQRARGFANELEPVEPLSRLPIERPIQSAEEQKMSNNPTEEIRPNPSTSMSNIAEDDRPGSGLPQLPPRNPYDHPIISSSYSQLPRSNQSIIRFMRLSSRWFLYGGTLSGIIVLLYQRYLFPSLEARTRALTALTALGVKLYTGCLERVGDIAKSYSGLLGKQTKEIEPQQTGISESDPAPVTKLEDETTAVSNDAPIPPSSEVQSKLQEHNQSINQSLARLADLLRQRELRKTTSSPFEERLKRHGIPVEPQGPQVITLHHTLKTFAEEMEAIRSSNSIHHSHFGTARHFSQFLPQFSDSQSGKPETVDRHQKVINEFKNEMRSLKGMLLNRRNFATWNPA</sequence>
<evidence type="ECO:0000256" key="2">
    <source>
        <dbReference type="SAM" id="Phobius"/>
    </source>
</evidence>
<dbReference type="EMBL" id="GL883090">
    <property type="protein sequence ID" value="EGG13234.1"/>
    <property type="molecule type" value="Genomic_DNA"/>
</dbReference>
<keyword evidence="2" id="KW-0812">Transmembrane</keyword>
<dbReference type="HOGENOM" id="CLU_709948_0_0_1"/>
<dbReference type="eggNOG" id="ENOG502R2F4">
    <property type="taxonomic scope" value="Eukaryota"/>
</dbReference>
<keyword evidence="4" id="KW-1185">Reference proteome</keyword>
<dbReference type="GeneID" id="18932741"/>
<keyword evidence="2" id="KW-0472">Membrane</keyword>
<evidence type="ECO:0000256" key="1">
    <source>
        <dbReference type="SAM" id="MobiDB-lite"/>
    </source>
</evidence>
<evidence type="ECO:0000313" key="4">
    <source>
        <dbReference type="Proteomes" id="UP000001072"/>
    </source>
</evidence>
<accession>F4R341</accession>
<dbReference type="Proteomes" id="UP000001072">
    <property type="component" value="Unassembled WGS sequence"/>
</dbReference>
<proteinExistence type="predicted"/>
<organism evidence="4">
    <name type="scientific">Melampsora larici-populina (strain 98AG31 / pathotype 3-4-7)</name>
    <name type="common">Poplar leaf rust fungus</name>
    <dbReference type="NCBI Taxonomy" id="747676"/>
    <lineage>
        <taxon>Eukaryota</taxon>
        <taxon>Fungi</taxon>
        <taxon>Dikarya</taxon>
        <taxon>Basidiomycota</taxon>
        <taxon>Pucciniomycotina</taxon>
        <taxon>Pucciniomycetes</taxon>
        <taxon>Pucciniales</taxon>
        <taxon>Melampsoraceae</taxon>
        <taxon>Melampsora</taxon>
    </lineage>
</organism>